<sequence>MQAKWMIELCEYSSCPIILKPFLGSTVLYKYKDHLGPKLTFLRHFLASQSDHSRQYASEKCIKQGWRARRTHLPANFRKNLKERKFTSWLNYYLALENLLEIFFNFEANFNVLFWKQEYLNKKIQRHFILKLVKNIFLMIAFSDKQNADTLKNLVNFNAECLNIFKIVFLIFELLPLSSELKSKRKMCKKCLIFVKIVVVVVLTVAS</sequence>
<keyword evidence="1" id="KW-0472">Membrane</keyword>
<reference evidence="2 3" key="1">
    <citation type="journal article" date="2018" name="Sci. Rep.">
        <title>Genomic signatures of local adaptation to the degree of environmental predictability in rotifers.</title>
        <authorList>
            <person name="Franch-Gras L."/>
            <person name="Hahn C."/>
            <person name="Garcia-Roger E.M."/>
            <person name="Carmona M.J."/>
            <person name="Serra M."/>
            <person name="Gomez A."/>
        </authorList>
    </citation>
    <scope>NUCLEOTIDE SEQUENCE [LARGE SCALE GENOMIC DNA]</scope>
    <source>
        <strain evidence="2">HYR1</strain>
    </source>
</reference>
<gene>
    <name evidence="2" type="ORF">BpHYR1_026224</name>
</gene>
<evidence type="ECO:0000313" key="2">
    <source>
        <dbReference type="EMBL" id="RNA42652.1"/>
    </source>
</evidence>
<dbReference type="Proteomes" id="UP000276133">
    <property type="component" value="Unassembled WGS sequence"/>
</dbReference>
<proteinExistence type="predicted"/>
<keyword evidence="1" id="KW-0812">Transmembrane</keyword>
<keyword evidence="3" id="KW-1185">Reference proteome</keyword>
<evidence type="ECO:0000313" key="3">
    <source>
        <dbReference type="Proteomes" id="UP000276133"/>
    </source>
</evidence>
<evidence type="ECO:0000256" key="1">
    <source>
        <dbReference type="SAM" id="Phobius"/>
    </source>
</evidence>
<protein>
    <submittedName>
        <fullName evidence="2">Uncharacterized protein</fullName>
    </submittedName>
</protein>
<feature type="transmembrane region" description="Helical" evidence="1">
    <location>
        <begin position="187"/>
        <end position="206"/>
    </location>
</feature>
<comment type="caution">
    <text evidence="2">The sequence shown here is derived from an EMBL/GenBank/DDBJ whole genome shotgun (WGS) entry which is preliminary data.</text>
</comment>
<dbReference type="AlphaFoldDB" id="A0A3M7T3P4"/>
<name>A0A3M7T3P4_BRAPC</name>
<keyword evidence="1" id="KW-1133">Transmembrane helix</keyword>
<accession>A0A3M7T3P4</accession>
<dbReference type="EMBL" id="REGN01000333">
    <property type="protein sequence ID" value="RNA42652.1"/>
    <property type="molecule type" value="Genomic_DNA"/>
</dbReference>
<organism evidence="2 3">
    <name type="scientific">Brachionus plicatilis</name>
    <name type="common">Marine rotifer</name>
    <name type="synonym">Brachionus muelleri</name>
    <dbReference type="NCBI Taxonomy" id="10195"/>
    <lineage>
        <taxon>Eukaryota</taxon>
        <taxon>Metazoa</taxon>
        <taxon>Spiralia</taxon>
        <taxon>Gnathifera</taxon>
        <taxon>Rotifera</taxon>
        <taxon>Eurotatoria</taxon>
        <taxon>Monogononta</taxon>
        <taxon>Pseudotrocha</taxon>
        <taxon>Ploima</taxon>
        <taxon>Brachionidae</taxon>
        <taxon>Brachionus</taxon>
    </lineage>
</organism>